<dbReference type="Gene3D" id="3.30.450.180">
    <property type="match status" value="1"/>
</dbReference>
<dbReference type="Pfam" id="PF17765">
    <property type="entry name" value="MLTR_LBD"/>
    <property type="match status" value="1"/>
</dbReference>
<dbReference type="SMART" id="SM00530">
    <property type="entry name" value="HTH_XRE"/>
    <property type="match status" value="1"/>
</dbReference>
<dbReference type="EMBL" id="JBHUCO010000006">
    <property type="protein sequence ID" value="MFD1516997.1"/>
    <property type="molecule type" value="Genomic_DNA"/>
</dbReference>
<organism evidence="2 3">
    <name type="scientific">Pseudonocardia yunnanensis</name>
    <dbReference type="NCBI Taxonomy" id="58107"/>
    <lineage>
        <taxon>Bacteria</taxon>
        <taxon>Bacillati</taxon>
        <taxon>Actinomycetota</taxon>
        <taxon>Actinomycetes</taxon>
        <taxon>Pseudonocardiales</taxon>
        <taxon>Pseudonocardiaceae</taxon>
        <taxon>Pseudonocardia</taxon>
    </lineage>
</organism>
<dbReference type="SUPFAM" id="SSF47413">
    <property type="entry name" value="lambda repressor-like DNA-binding domains"/>
    <property type="match status" value="1"/>
</dbReference>
<evidence type="ECO:0000313" key="3">
    <source>
        <dbReference type="Proteomes" id="UP001597114"/>
    </source>
</evidence>
<name>A0ABW4EQ06_9PSEU</name>
<dbReference type="Proteomes" id="UP001597114">
    <property type="component" value="Unassembled WGS sequence"/>
</dbReference>
<reference evidence="3" key="1">
    <citation type="journal article" date="2019" name="Int. J. Syst. Evol. Microbiol.">
        <title>The Global Catalogue of Microorganisms (GCM) 10K type strain sequencing project: providing services to taxonomists for standard genome sequencing and annotation.</title>
        <authorList>
            <consortium name="The Broad Institute Genomics Platform"/>
            <consortium name="The Broad Institute Genome Sequencing Center for Infectious Disease"/>
            <person name="Wu L."/>
            <person name="Ma J."/>
        </authorList>
    </citation>
    <scope>NUCLEOTIDE SEQUENCE [LARGE SCALE GENOMIC DNA]</scope>
    <source>
        <strain evidence="3">CCM 7043</strain>
    </source>
</reference>
<dbReference type="InterPro" id="IPR010982">
    <property type="entry name" value="Lambda_DNA-bd_dom_sf"/>
</dbReference>
<dbReference type="InterPro" id="IPR041413">
    <property type="entry name" value="MLTR_LBD"/>
</dbReference>
<sequence length="291" mass="32179">MDTAQLAEFLRARRESLTPADVRLPTSTRRRTPGLRREEVARLADISTDYYTRLEQNRAPQPSPSVLRALTRALRLSRDERDHLFRLAGHGVPERRGPDDHVSPALLTVLDRLTDLPAQVMNDLGMTLAQNDLARAVFGDAGQYEGDARSVVHRWFTDPASRAAWPAEEHDDESRALVANLRAAFGRRGDLQIKGLVERLRAASPEFAALWTQHDVAVLRGRRKKLVHPEVGLLELDCEALLEEGLTQMLALFVPVPGTPTAERLSVLAVLGPHAWAGGAQPFDHLGEATG</sequence>
<dbReference type="InterPro" id="IPR001387">
    <property type="entry name" value="Cro/C1-type_HTH"/>
</dbReference>
<dbReference type="Gene3D" id="1.10.260.40">
    <property type="entry name" value="lambda repressor-like DNA-binding domains"/>
    <property type="match status" value="1"/>
</dbReference>
<dbReference type="PANTHER" id="PTHR35010">
    <property type="entry name" value="BLL4672 PROTEIN-RELATED"/>
    <property type="match status" value="1"/>
</dbReference>
<dbReference type="CDD" id="cd00093">
    <property type="entry name" value="HTH_XRE"/>
    <property type="match status" value="1"/>
</dbReference>
<dbReference type="PROSITE" id="PS50943">
    <property type="entry name" value="HTH_CROC1"/>
    <property type="match status" value="1"/>
</dbReference>
<dbReference type="Pfam" id="PF13560">
    <property type="entry name" value="HTH_31"/>
    <property type="match status" value="1"/>
</dbReference>
<comment type="caution">
    <text evidence="2">The sequence shown here is derived from an EMBL/GenBank/DDBJ whole genome shotgun (WGS) entry which is preliminary data.</text>
</comment>
<proteinExistence type="predicted"/>
<keyword evidence="3" id="KW-1185">Reference proteome</keyword>
<dbReference type="PANTHER" id="PTHR35010:SF2">
    <property type="entry name" value="BLL4672 PROTEIN"/>
    <property type="match status" value="1"/>
</dbReference>
<evidence type="ECO:0000313" key="2">
    <source>
        <dbReference type="EMBL" id="MFD1516997.1"/>
    </source>
</evidence>
<protein>
    <submittedName>
        <fullName evidence="2">Helix-turn-helix transcriptional regulator</fullName>
    </submittedName>
</protein>
<evidence type="ECO:0000259" key="1">
    <source>
        <dbReference type="PROSITE" id="PS50943"/>
    </source>
</evidence>
<feature type="domain" description="HTH cro/C1-type" evidence="1">
    <location>
        <begin position="34"/>
        <end position="81"/>
    </location>
</feature>
<dbReference type="RefSeq" id="WP_344729090.1">
    <property type="nucleotide sequence ID" value="NZ_BAAAUS010000059.1"/>
</dbReference>
<gene>
    <name evidence="2" type="ORF">ACFSJD_05835</name>
</gene>
<accession>A0ABW4EQ06</accession>